<evidence type="ECO:0000256" key="2">
    <source>
        <dbReference type="PROSITE-ProRule" id="PRU00192"/>
    </source>
</evidence>
<feature type="compositionally biased region" description="Pro residues" evidence="3">
    <location>
        <begin position="950"/>
        <end position="959"/>
    </location>
</feature>
<accession>A0A9P8ED84</accession>
<dbReference type="SUPFAM" id="SSF50044">
    <property type="entry name" value="SH3-domain"/>
    <property type="match status" value="1"/>
</dbReference>
<gene>
    <name evidence="5" type="ORF">KCU76_g10887</name>
</gene>
<evidence type="ECO:0000313" key="5">
    <source>
        <dbReference type="EMBL" id="KAG9686629.1"/>
    </source>
</evidence>
<dbReference type="AlphaFoldDB" id="A0A9P8ED84"/>
<feature type="non-terminal residue" evidence="5">
    <location>
        <position position="1"/>
    </location>
</feature>
<feature type="region of interest" description="Disordered" evidence="3">
    <location>
        <begin position="462"/>
        <end position="500"/>
    </location>
</feature>
<dbReference type="PROSITE" id="PS50002">
    <property type="entry name" value="SH3"/>
    <property type="match status" value="1"/>
</dbReference>
<feature type="region of interest" description="Disordered" evidence="3">
    <location>
        <begin position="818"/>
        <end position="990"/>
    </location>
</feature>
<feature type="region of interest" description="Disordered" evidence="3">
    <location>
        <begin position="790"/>
        <end position="809"/>
    </location>
</feature>
<feature type="compositionally biased region" description="Polar residues" evidence="3">
    <location>
        <begin position="124"/>
        <end position="136"/>
    </location>
</feature>
<dbReference type="GO" id="GO:0008104">
    <property type="term" value="P:intracellular protein localization"/>
    <property type="evidence" value="ECO:0007669"/>
    <property type="project" value="TreeGrafter"/>
</dbReference>
<dbReference type="PANTHER" id="PTHR47775:SF1">
    <property type="entry name" value="BUD SITE SELECTION PROTEIN 14"/>
    <property type="match status" value="1"/>
</dbReference>
<name>A0A9P8ED84_AURME</name>
<feature type="region of interest" description="Disordered" evidence="3">
    <location>
        <begin position="202"/>
        <end position="226"/>
    </location>
</feature>
<feature type="compositionally biased region" description="Acidic residues" evidence="3">
    <location>
        <begin position="87"/>
        <end position="99"/>
    </location>
</feature>
<proteinExistence type="predicted"/>
<dbReference type="InterPro" id="IPR001452">
    <property type="entry name" value="SH3_domain"/>
</dbReference>
<protein>
    <recommendedName>
        <fullName evidence="4">SH3 domain-containing protein</fullName>
    </recommendedName>
</protein>
<feature type="compositionally biased region" description="Pro residues" evidence="3">
    <location>
        <begin position="705"/>
        <end position="715"/>
    </location>
</feature>
<feature type="compositionally biased region" description="Polar residues" evidence="3">
    <location>
        <begin position="13"/>
        <end position="32"/>
    </location>
</feature>
<feature type="compositionally biased region" description="Acidic residues" evidence="3">
    <location>
        <begin position="911"/>
        <end position="920"/>
    </location>
</feature>
<feature type="compositionally biased region" description="Polar residues" evidence="3">
    <location>
        <begin position="573"/>
        <end position="593"/>
    </location>
</feature>
<dbReference type="GO" id="GO:0015630">
    <property type="term" value="C:microtubule cytoskeleton"/>
    <property type="evidence" value="ECO:0007669"/>
    <property type="project" value="TreeGrafter"/>
</dbReference>
<feature type="region of interest" description="Disordered" evidence="3">
    <location>
        <begin position="121"/>
        <end position="140"/>
    </location>
</feature>
<comment type="caution">
    <text evidence="5">The sequence shown here is derived from an EMBL/GenBank/DDBJ whole genome shotgun (WGS) entry which is preliminary data.</text>
</comment>
<feature type="domain" description="SH3" evidence="4">
    <location>
        <begin position="347"/>
        <end position="408"/>
    </location>
</feature>
<reference evidence="5" key="2">
    <citation type="submission" date="2021-08" db="EMBL/GenBank/DDBJ databases">
        <authorList>
            <person name="Gostincar C."/>
            <person name="Sun X."/>
            <person name="Song Z."/>
            <person name="Gunde-Cimerman N."/>
        </authorList>
    </citation>
    <scope>NUCLEOTIDE SEQUENCE</scope>
    <source>
        <strain evidence="5">EXF-9911</strain>
    </source>
</reference>
<dbReference type="GO" id="GO:0051286">
    <property type="term" value="C:cell tip"/>
    <property type="evidence" value="ECO:0007669"/>
    <property type="project" value="TreeGrafter"/>
</dbReference>
<dbReference type="EMBL" id="JAHFXF010000501">
    <property type="protein sequence ID" value="KAG9686629.1"/>
    <property type="molecule type" value="Genomic_DNA"/>
</dbReference>
<organism evidence="5 6">
    <name type="scientific">Aureobasidium melanogenum</name>
    <name type="common">Aureobasidium pullulans var. melanogenum</name>
    <dbReference type="NCBI Taxonomy" id="46634"/>
    <lineage>
        <taxon>Eukaryota</taxon>
        <taxon>Fungi</taxon>
        <taxon>Dikarya</taxon>
        <taxon>Ascomycota</taxon>
        <taxon>Pezizomycotina</taxon>
        <taxon>Dothideomycetes</taxon>
        <taxon>Dothideomycetidae</taxon>
        <taxon>Dothideales</taxon>
        <taxon>Saccotheciaceae</taxon>
        <taxon>Aureobasidium</taxon>
    </lineage>
</organism>
<dbReference type="Gene3D" id="2.30.30.40">
    <property type="entry name" value="SH3 Domains"/>
    <property type="match status" value="1"/>
</dbReference>
<feature type="compositionally biased region" description="Low complexity" evidence="3">
    <location>
        <begin position="937"/>
        <end position="949"/>
    </location>
</feature>
<dbReference type="SMART" id="SM00326">
    <property type="entry name" value="SH3"/>
    <property type="match status" value="1"/>
</dbReference>
<reference evidence="5" key="1">
    <citation type="journal article" date="2021" name="J Fungi (Basel)">
        <title>Virulence traits and population genomics of the black yeast Aureobasidium melanogenum.</title>
        <authorList>
            <person name="Cernosa A."/>
            <person name="Sun X."/>
            <person name="Gostincar C."/>
            <person name="Fang C."/>
            <person name="Gunde-Cimerman N."/>
            <person name="Song Z."/>
        </authorList>
    </citation>
    <scope>NUCLEOTIDE SEQUENCE</scope>
    <source>
        <strain evidence="5">EXF-9911</strain>
    </source>
</reference>
<feature type="compositionally biased region" description="Basic and acidic residues" evidence="3">
    <location>
        <begin position="893"/>
        <end position="905"/>
    </location>
</feature>
<dbReference type="FunFam" id="2.30.30.40:FF:000035">
    <property type="entry name" value="SH3 domain containing protein"/>
    <property type="match status" value="1"/>
</dbReference>
<dbReference type="OrthoDB" id="196165at2759"/>
<feature type="region of interest" description="Disordered" evidence="3">
    <location>
        <begin position="518"/>
        <end position="720"/>
    </location>
</feature>
<keyword evidence="1 2" id="KW-0728">SH3 domain</keyword>
<dbReference type="GO" id="GO:0030950">
    <property type="term" value="P:establishment or maintenance of actin cytoskeleton polarity"/>
    <property type="evidence" value="ECO:0007669"/>
    <property type="project" value="TreeGrafter"/>
</dbReference>
<feature type="compositionally biased region" description="Polar residues" evidence="3">
    <location>
        <begin position="968"/>
        <end position="990"/>
    </location>
</feature>
<dbReference type="Proteomes" id="UP000779574">
    <property type="component" value="Unassembled WGS sequence"/>
</dbReference>
<feature type="compositionally biased region" description="Acidic residues" evidence="3">
    <location>
        <begin position="462"/>
        <end position="472"/>
    </location>
</feature>
<sequence length="1071" mass="116625">MTRPGLVRADTIDLQNQDAPTTQDHHSTSLQPSDVGKHQASEIRHVREERHEEEEHLQDAWTRAHHDVQVNELTDDQLQAHNHENGDSTDDSELDDDMLDDRISSSPSIDDGAYPVAASAWPHRSSSLTPPRQTLNCEAIDSPDSSPFVLAPTHLPLSIISAADSAASPASSLQSSSPFVLSPKHLPLSASPLSRRHHHTGEYAGRYHNDYDQQTDGYDDDDDDLFRESIGTQDEYLDYDFSHNDPVEDLTAIPEENDEDESGMNGLFLYDRGSTSNQTPIPRTVSPSSWSTVSDASASSILENLESHDKHDDDDDDDDDLGFSFYSDDRFVDSGWGGECLREIEDIDFDFVYALHTFVATVEGQANAGKGDTMVLLDDSNSYWWLVRIVKDNSIGYLPAEHIETPTERLARLNKHRNVDLSAAMLGDTAENSKNPLKKAMKRRKAKTVQFTAPTFVEASDYDYSSDEEDGLMPEPLYGNGNQNQHEDAKSVQDKSSSGTDIATTVVEVARVETPDLASPAKDIKAPAEEPLSSPTLVDKTEAAPLKSSRKGTPRNADSFLKDDGAEPLKISLTPNLLRDNSNGNRSSESTGASMEGLEKTASPPDKSRDDKKKKEKKPGMLSGLFKSKKKDKRNKNSVDEDSDIEKLSSELARQSTSSDSNKGSPIERSTQFSAAEPKSRGKLQKPQAGGATITPSQATAPAPASAPAPAPAPTLAPVTAPAPLKLSSVASAPQPQRDEQPSSSFVAELEGSIVDTPVQPVQRNVELRQPESRIASETLLGSHTLSSITNKMRHSDSQDSIKPKKVKKAKARVELDDFDEISDEENQAKEFEDGPSDAFMHGTEMVHIPVNLGDESSSPDDQDTIEERGGEESSERTSSPSIVGTPKVSLDGTHENEKHIHDVRNSNMLGDDDNDDDETPLASKRQSAMASGSSTPQQPQVNPPVRRAPSPPPPPPPQRSSSVTPSNGSSARLSPSPASTRSPVSTAGTLNTWSDASLRAWLDGAENDVRDMLVIIHDKSSVVPVTRDHPLMADLFTDESRRVAGLQDELDGLLGNWLARKKSVREVTTT</sequence>
<dbReference type="PANTHER" id="PTHR47775">
    <property type="entry name" value="BUD SITE SELECTION PROTEIN 14"/>
    <property type="match status" value="1"/>
</dbReference>
<feature type="region of interest" description="Disordered" evidence="3">
    <location>
        <begin position="727"/>
        <end position="746"/>
    </location>
</feature>
<evidence type="ECO:0000259" key="4">
    <source>
        <dbReference type="PROSITE" id="PS50002"/>
    </source>
</evidence>
<dbReference type="InterPro" id="IPR036028">
    <property type="entry name" value="SH3-like_dom_sf"/>
</dbReference>
<evidence type="ECO:0000256" key="3">
    <source>
        <dbReference type="SAM" id="MobiDB-lite"/>
    </source>
</evidence>
<feature type="region of interest" description="Disordered" evidence="3">
    <location>
        <begin position="1"/>
        <end position="115"/>
    </location>
</feature>
<feature type="compositionally biased region" description="Basic and acidic residues" evidence="3">
    <location>
        <begin position="635"/>
        <end position="649"/>
    </location>
</feature>
<evidence type="ECO:0000313" key="6">
    <source>
        <dbReference type="Proteomes" id="UP000779574"/>
    </source>
</evidence>
<feature type="region of interest" description="Disordered" evidence="3">
    <location>
        <begin position="254"/>
        <end position="292"/>
    </location>
</feature>
<feature type="compositionally biased region" description="Basic and acidic residues" evidence="3">
    <location>
        <begin position="794"/>
        <end position="803"/>
    </location>
</feature>
<feature type="compositionally biased region" description="Basic and acidic residues" evidence="3">
    <location>
        <begin position="35"/>
        <end position="69"/>
    </location>
</feature>
<feature type="compositionally biased region" description="Polar residues" evidence="3">
    <location>
        <begin position="925"/>
        <end position="936"/>
    </location>
</feature>
<dbReference type="InterPro" id="IPR053039">
    <property type="entry name" value="Polarity_Bud-Selection_Reg"/>
</dbReference>
<evidence type="ECO:0000256" key="1">
    <source>
        <dbReference type="ARBA" id="ARBA00022443"/>
    </source>
</evidence>
<feature type="compositionally biased region" description="Basic and acidic residues" evidence="3">
    <location>
        <begin position="866"/>
        <end position="876"/>
    </location>
</feature>
<feature type="compositionally biased region" description="Low complexity" evidence="3">
    <location>
        <begin position="692"/>
        <end position="704"/>
    </location>
</feature>
<feature type="compositionally biased region" description="Polar residues" evidence="3">
    <location>
        <begin position="652"/>
        <end position="674"/>
    </location>
</feature>